<dbReference type="Proteomes" id="UP001156560">
    <property type="component" value="Chromosome 2"/>
</dbReference>
<sequence length="348" mass="38603">MIKSVLYSMIMVFCVVYSECSLAGPGDCINTSGNQIADVRLGNVTLSQSTNTPNYIIYDQEVSTSLLTALCDCDENSYASHTRFSGVKNSYSSFVDDWNGFIWYTVPNTNYLAYSLEVDVYDESYGSFRRLNIPFSGYSNHVPESNCRGPSTLSSLTKGRLQIRLLRSIIGTESFDAPLGYFKMRREQTPTSSSPIIRRLGVVGSLTSGHYCGVTGSNSVKNTFKTEFLTGFGDQIPSENSFIPPLTTVVNIICNYSLIPVEIEFRGDFSEYGLKTNLDGVEIKSILSANVFGTNYIINNTTRKFQSSLDSNGLKRVQFSSALILTKPKSQVTLGEYSATMYIRVNFK</sequence>
<dbReference type="AlphaFoldDB" id="A0AA47L9I9"/>
<evidence type="ECO:0000313" key="3">
    <source>
        <dbReference type="Proteomes" id="UP001156560"/>
    </source>
</evidence>
<dbReference type="EMBL" id="CP114195">
    <property type="protein sequence ID" value="WAT93370.1"/>
    <property type="molecule type" value="Genomic_DNA"/>
</dbReference>
<proteinExistence type="predicted"/>
<feature type="signal peptide" evidence="1">
    <location>
        <begin position="1"/>
        <end position="23"/>
    </location>
</feature>
<organism evidence="2 3">
    <name type="scientific">Vibrio parahaemolyticus</name>
    <dbReference type="NCBI Taxonomy" id="670"/>
    <lineage>
        <taxon>Bacteria</taxon>
        <taxon>Pseudomonadati</taxon>
        <taxon>Pseudomonadota</taxon>
        <taxon>Gammaproteobacteria</taxon>
        <taxon>Vibrionales</taxon>
        <taxon>Vibrionaceae</taxon>
        <taxon>Vibrio</taxon>
    </lineage>
</organism>
<keyword evidence="1" id="KW-0732">Signal</keyword>
<gene>
    <name evidence="2" type="ORF">O1Q84_20475</name>
</gene>
<reference evidence="2" key="1">
    <citation type="submission" date="2022-12" db="EMBL/GenBank/DDBJ databases">
        <title>Vibrio parahaemolyticus become highly virulent by producing novel Tc toxins.</title>
        <authorList>
            <person name="Yang F."/>
            <person name="You Y."/>
            <person name="Lai Q."/>
            <person name="Xu L."/>
            <person name="Li F."/>
        </authorList>
    </citation>
    <scope>NUCLEOTIDE SEQUENCE</scope>
    <source>
        <strain evidence="2">Vp-HL-202005</strain>
    </source>
</reference>
<protein>
    <recommendedName>
        <fullName evidence="4">Fimbrial protein</fullName>
    </recommendedName>
</protein>
<evidence type="ECO:0000256" key="1">
    <source>
        <dbReference type="SAM" id="SignalP"/>
    </source>
</evidence>
<name>A0AA47L9I9_VIBPH</name>
<evidence type="ECO:0000313" key="2">
    <source>
        <dbReference type="EMBL" id="WAT93370.1"/>
    </source>
</evidence>
<evidence type="ECO:0008006" key="4">
    <source>
        <dbReference type="Google" id="ProtNLM"/>
    </source>
</evidence>
<feature type="chain" id="PRO_5041272504" description="Fimbrial protein" evidence="1">
    <location>
        <begin position="24"/>
        <end position="348"/>
    </location>
</feature>
<accession>A0AA47L9I9</accession>
<dbReference type="RefSeq" id="WP_269169622.1">
    <property type="nucleotide sequence ID" value="NZ_CP114195.1"/>
</dbReference>